<dbReference type="RefSeq" id="WP_160905279.1">
    <property type="nucleotide sequence ID" value="NZ_WVHS01000001.1"/>
</dbReference>
<dbReference type="Pfam" id="PF14903">
    <property type="entry name" value="WG_beta_rep"/>
    <property type="match status" value="1"/>
</dbReference>
<reference evidence="1 2" key="1">
    <citation type="submission" date="2019-11" db="EMBL/GenBank/DDBJ databases">
        <title>Pedobacter sp. HMF7056 Genome sequencing and assembly.</title>
        <authorList>
            <person name="Kang H."/>
            <person name="Kim H."/>
            <person name="Joh K."/>
        </authorList>
    </citation>
    <scope>NUCLEOTIDE SEQUENCE [LARGE SCALE GENOMIC DNA]</scope>
    <source>
        <strain evidence="1 2">HMF7056</strain>
    </source>
</reference>
<dbReference type="EMBL" id="WVHS01000001">
    <property type="protein sequence ID" value="MXV14298.1"/>
    <property type="molecule type" value="Genomic_DNA"/>
</dbReference>
<evidence type="ECO:0000313" key="2">
    <source>
        <dbReference type="Proteomes" id="UP000451233"/>
    </source>
</evidence>
<comment type="caution">
    <text evidence="1">The sequence shown here is derived from an EMBL/GenBank/DDBJ whole genome shotgun (WGS) entry which is preliminary data.</text>
</comment>
<protein>
    <recommendedName>
        <fullName evidence="3">WG repeat-containing protein</fullName>
    </recommendedName>
</protein>
<dbReference type="AlphaFoldDB" id="A0A7K1XU12"/>
<gene>
    <name evidence="1" type="ORF">GS398_03230</name>
</gene>
<proteinExistence type="predicted"/>
<sequence length="204" mass="23332">MKRIAFFLLSLTALSSCRRPAPGYLLVRQDTTQQRAQYVFMSPGGDTVRRLDTAKYYVCFSDTVRAFAIVGIKGRKSWWAIDRDEKPLFQVYNTSDGEPTPDELRYGMIRIVDDKGRIGFANDRGKVVISPRFEAASNFYRDKAIIGGSCKKVLWCCEGENSDKHYMIDCKQAGFIDRSGRIRKMGAYSFEEMEKLSGWKPDQD</sequence>
<evidence type="ECO:0000313" key="1">
    <source>
        <dbReference type="EMBL" id="MXV14298.1"/>
    </source>
</evidence>
<dbReference type="InterPro" id="IPR032774">
    <property type="entry name" value="WG_beta_rep"/>
</dbReference>
<keyword evidence="2" id="KW-1185">Reference proteome</keyword>
<dbReference type="Proteomes" id="UP000451233">
    <property type="component" value="Unassembled WGS sequence"/>
</dbReference>
<evidence type="ECO:0008006" key="3">
    <source>
        <dbReference type="Google" id="ProtNLM"/>
    </source>
</evidence>
<accession>A0A7K1XU12</accession>
<organism evidence="1 2">
    <name type="scientific">Hufsiella ginkgonis</name>
    <dbReference type="NCBI Taxonomy" id="2695274"/>
    <lineage>
        <taxon>Bacteria</taxon>
        <taxon>Pseudomonadati</taxon>
        <taxon>Bacteroidota</taxon>
        <taxon>Sphingobacteriia</taxon>
        <taxon>Sphingobacteriales</taxon>
        <taxon>Sphingobacteriaceae</taxon>
        <taxon>Hufsiella</taxon>
    </lineage>
</organism>
<name>A0A7K1XU12_9SPHI</name>
<dbReference type="PROSITE" id="PS51257">
    <property type="entry name" value="PROKAR_LIPOPROTEIN"/>
    <property type="match status" value="1"/>
</dbReference>